<gene>
    <name evidence="2" type="primary">TY3B-G</name>
    <name evidence="2" type="ORF">TNIN_374471</name>
</gene>
<dbReference type="GO" id="GO:0071897">
    <property type="term" value="P:DNA biosynthetic process"/>
    <property type="evidence" value="ECO:0007669"/>
    <property type="project" value="UniProtKB-ARBA"/>
</dbReference>
<dbReference type="Proteomes" id="UP000886998">
    <property type="component" value="Unassembled WGS sequence"/>
</dbReference>
<dbReference type="CDD" id="cd01647">
    <property type="entry name" value="RT_LTR"/>
    <property type="match status" value="1"/>
</dbReference>
<dbReference type="InterPro" id="IPR043502">
    <property type="entry name" value="DNA/RNA_pol_sf"/>
</dbReference>
<dbReference type="Pfam" id="PF00078">
    <property type="entry name" value="RVT_1"/>
    <property type="match status" value="1"/>
</dbReference>
<dbReference type="PROSITE" id="PS50878">
    <property type="entry name" value="RT_POL"/>
    <property type="match status" value="1"/>
</dbReference>
<protein>
    <recommendedName>
        <fullName evidence="1">Reverse transcriptase domain-containing protein</fullName>
    </recommendedName>
</protein>
<dbReference type="InterPro" id="IPR053134">
    <property type="entry name" value="RNA-dir_DNA_polymerase"/>
</dbReference>
<proteinExistence type="predicted"/>
<evidence type="ECO:0000313" key="3">
    <source>
        <dbReference type="Proteomes" id="UP000886998"/>
    </source>
</evidence>
<organism evidence="2 3">
    <name type="scientific">Trichonephila inaurata madagascariensis</name>
    <dbReference type="NCBI Taxonomy" id="2747483"/>
    <lineage>
        <taxon>Eukaryota</taxon>
        <taxon>Metazoa</taxon>
        <taxon>Ecdysozoa</taxon>
        <taxon>Arthropoda</taxon>
        <taxon>Chelicerata</taxon>
        <taxon>Arachnida</taxon>
        <taxon>Araneae</taxon>
        <taxon>Araneomorphae</taxon>
        <taxon>Entelegynae</taxon>
        <taxon>Araneoidea</taxon>
        <taxon>Nephilidae</taxon>
        <taxon>Trichonephila</taxon>
        <taxon>Trichonephila inaurata</taxon>
    </lineage>
</organism>
<dbReference type="PANTHER" id="PTHR24559">
    <property type="entry name" value="TRANSPOSON TY3-I GAG-POL POLYPROTEIN"/>
    <property type="match status" value="1"/>
</dbReference>
<dbReference type="AlphaFoldDB" id="A0A8X7BUX6"/>
<dbReference type="SUPFAM" id="SSF56672">
    <property type="entry name" value="DNA/RNA polymerases"/>
    <property type="match status" value="1"/>
</dbReference>
<reference evidence="2" key="1">
    <citation type="submission" date="2020-08" db="EMBL/GenBank/DDBJ databases">
        <title>Multicomponent nature underlies the extraordinary mechanical properties of spider dragline silk.</title>
        <authorList>
            <person name="Kono N."/>
            <person name="Nakamura H."/>
            <person name="Mori M."/>
            <person name="Yoshida Y."/>
            <person name="Ohtoshi R."/>
            <person name="Malay A.D."/>
            <person name="Moran D.A.P."/>
            <person name="Tomita M."/>
            <person name="Numata K."/>
            <person name="Arakawa K."/>
        </authorList>
    </citation>
    <scope>NUCLEOTIDE SEQUENCE</scope>
</reference>
<feature type="domain" description="Reverse transcriptase" evidence="1">
    <location>
        <begin position="159"/>
        <end position="320"/>
    </location>
</feature>
<dbReference type="PANTHER" id="PTHR24559:SF444">
    <property type="entry name" value="REVERSE TRANSCRIPTASE DOMAIN-CONTAINING PROTEIN"/>
    <property type="match status" value="1"/>
</dbReference>
<evidence type="ECO:0000313" key="2">
    <source>
        <dbReference type="EMBL" id="GFY44820.1"/>
    </source>
</evidence>
<dbReference type="InterPro" id="IPR000477">
    <property type="entry name" value="RT_dom"/>
</dbReference>
<dbReference type="Gene3D" id="3.10.10.10">
    <property type="entry name" value="HIV Type 1 Reverse Transcriptase, subunit A, domain 1"/>
    <property type="match status" value="1"/>
</dbReference>
<comment type="caution">
    <text evidence="2">The sequence shown here is derived from an EMBL/GenBank/DDBJ whole genome shotgun (WGS) entry which is preliminary data.</text>
</comment>
<dbReference type="Gene3D" id="3.30.70.270">
    <property type="match status" value="1"/>
</dbReference>
<keyword evidence="3" id="KW-1185">Reference proteome</keyword>
<dbReference type="EMBL" id="BMAV01004422">
    <property type="protein sequence ID" value="GFY44820.1"/>
    <property type="molecule type" value="Genomic_DNA"/>
</dbReference>
<dbReference type="OrthoDB" id="6513643at2759"/>
<accession>A0A8X7BUX6</accession>
<sequence>MVSAGPKFECLKIWGPRSKYSNVVFTAQYHLVDSVTLSGDAQWDTNNLYCHFERWSTMNRPTFHFSTSGQQPNPALPSVQGYSFLPAHQNVSSLCTPNTFPPHSNDASFTEMNTQFWTLLCDISATSRKVTINEQIFHKPRHLLFAKRDIVDAQVDDWVENGIVVSCSSPYASQVVVVKKKDGISRVCIDYRRLNRKLIKDNYPLPLLDDILDRLQNAKIFTIDLKNGFFHVVVNERSCKFTSFVTHNGQFQFRRMPFGLSTCPPTFMRYINDIFQHLISKSIVHPCMDDVILATNESEALEYLKIVLKVACDYGLEKIS</sequence>
<name>A0A8X7BUX6_9ARAC</name>
<dbReference type="InterPro" id="IPR043128">
    <property type="entry name" value="Rev_trsase/Diguanyl_cyclase"/>
</dbReference>
<evidence type="ECO:0000259" key="1">
    <source>
        <dbReference type="PROSITE" id="PS50878"/>
    </source>
</evidence>